<feature type="domain" description="Protein kinase" evidence="2">
    <location>
        <begin position="1"/>
        <end position="55"/>
    </location>
</feature>
<dbReference type="KEGG" id="mym:A176_004101"/>
<dbReference type="Proteomes" id="UP000009026">
    <property type="component" value="Chromosome"/>
</dbReference>
<feature type="region of interest" description="Disordered" evidence="1">
    <location>
        <begin position="32"/>
        <end position="55"/>
    </location>
</feature>
<protein>
    <recommendedName>
        <fullName evidence="2">Protein kinase domain-containing protein</fullName>
    </recommendedName>
</protein>
<dbReference type="SUPFAM" id="SSF56112">
    <property type="entry name" value="Protein kinase-like (PK-like)"/>
    <property type="match status" value="1"/>
</dbReference>
<reference evidence="3 4" key="1">
    <citation type="journal article" date="2016" name="PLoS ONE">
        <title>Complete Genome Sequence and Comparative Genomics of a Novel Myxobacterium Myxococcus hansupus.</title>
        <authorList>
            <person name="Sharma G."/>
            <person name="Narwani T."/>
            <person name="Subramanian S."/>
        </authorList>
    </citation>
    <scope>NUCLEOTIDE SEQUENCE [LARGE SCALE GENOMIC DNA]</scope>
    <source>
        <strain evidence="4">mixupus</strain>
    </source>
</reference>
<dbReference type="STRING" id="1297742.A176_004101"/>
<evidence type="ECO:0000313" key="3">
    <source>
        <dbReference type="EMBL" id="AKQ67189.1"/>
    </source>
</evidence>
<dbReference type="PATRIC" id="fig|1297742.4.peg.4147"/>
<dbReference type="InterPro" id="IPR000719">
    <property type="entry name" value="Prot_kinase_dom"/>
</dbReference>
<feature type="compositionally biased region" description="Basic and acidic residues" evidence="1">
    <location>
        <begin position="45"/>
        <end position="55"/>
    </location>
</feature>
<organism evidence="3 4">
    <name type="scientific">Pseudomyxococcus hansupus</name>
    <dbReference type="NCBI Taxonomy" id="1297742"/>
    <lineage>
        <taxon>Bacteria</taxon>
        <taxon>Pseudomonadati</taxon>
        <taxon>Myxococcota</taxon>
        <taxon>Myxococcia</taxon>
        <taxon>Myxococcales</taxon>
        <taxon>Cystobacterineae</taxon>
        <taxon>Myxococcaceae</taxon>
        <taxon>Pseudomyxococcus</taxon>
    </lineage>
</organism>
<name>A0A0H4WWK5_9BACT</name>
<dbReference type="Gene3D" id="1.10.510.10">
    <property type="entry name" value="Transferase(Phosphotransferase) domain 1"/>
    <property type="match status" value="1"/>
</dbReference>
<keyword evidence="4" id="KW-1185">Reference proteome</keyword>
<evidence type="ECO:0000259" key="2">
    <source>
        <dbReference type="PROSITE" id="PS50011"/>
    </source>
</evidence>
<gene>
    <name evidence="3" type="ORF">A176_004101</name>
</gene>
<dbReference type="GO" id="GO:0004672">
    <property type="term" value="F:protein kinase activity"/>
    <property type="evidence" value="ECO:0007669"/>
    <property type="project" value="InterPro"/>
</dbReference>
<proteinExistence type="predicted"/>
<dbReference type="PROSITE" id="PS50011">
    <property type="entry name" value="PROTEIN_KINASE_DOM"/>
    <property type="match status" value="1"/>
</dbReference>
<evidence type="ECO:0000313" key="4">
    <source>
        <dbReference type="Proteomes" id="UP000009026"/>
    </source>
</evidence>
<evidence type="ECO:0000256" key="1">
    <source>
        <dbReference type="SAM" id="MobiDB-lite"/>
    </source>
</evidence>
<dbReference type="GO" id="GO:0005524">
    <property type="term" value="F:ATP binding"/>
    <property type="evidence" value="ECO:0007669"/>
    <property type="project" value="InterPro"/>
</dbReference>
<accession>A0A0H4WWK5</accession>
<dbReference type="EMBL" id="CP012109">
    <property type="protein sequence ID" value="AKQ67189.1"/>
    <property type="molecule type" value="Genomic_DNA"/>
</dbReference>
<dbReference type="InterPro" id="IPR011009">
    <property type="entry name" value="Kinase-like_dom_sf"/>
</dbReference>
<dbReference type="AlphaFoldDB" id="A0A0H4WWK5"/>
<sequence>MEALGAPGQPLPVALVCRILIEACAGLDYAHKRTDPSTGRPLGIVHRDISPRTSS</sequence>